<organism evidence="2 3">
    <name type="scientific">Nocardia vermiculata</name>
    <dbReference type="NCBI Taxonomy" id="257274"/>
    <lineage>
        <taxon>Bacteria</taxon>
        <taxon>Bacillati</taxon>
        <taxon>Actinomycetota</taxon>
        <taxon>Actinomycetes</taxon>
        <taxon>Mycobacteriales</taxon>
        <taxon>Nocardiaceae</taxon>
        <taxon>Nocardia</taxon>
    </lineage>
</organism>
<comment type="caution">
    <text evidence="2">The sequence shown here is derived from an EMBL/GenBank/DDBJ whole genome shotgun (WGS) entry which is preliminary data.</text>
</comment>
<dbReference type="Pfam" id="PF02900">
    <property type="entry name" value="LigB"/>
    <property type="match status" value="1"/>
</dbReference>
<evidence type="ECO:0000313" key="2">
    <source>
        <dbReference type="EMBL" id="NKY49742.1"/>
    </source>
</evidence>
<reference evidence="2 3" key="1">
    <citation type="submission" date="2020-04" db="EMBL/GenBank/DDBJ databases">
        <title>MicrobeNet Type strains.</title>
        <authorList>
            <person name="Nicholson A.C."/>
        </authorList>
    </citation>
    <scope>NUCLEOTIDE SEQUENCE [LARGE SCALE GENOMIC DNA]</scope>
    <source>
        <strain evidence="2 3">JCM 12354</strain>
    </source>
</reference>
<gene>
    <name evidence="2" type="ORF">HGA08_05875</name>
</gene>
<sequence>MSELVMGVGASHSTLMNTHWAEVDDLDAAHRFRNGLGAARAALAEQRPDALIVIGSNHFRGMFLDLMPAFTIGVGEVNGAGEAQTPGGPLPVDTALARTLVDGLVGDGFDPAFSLRMTVDHGITHSLQHLVPALDIPIVPVVINMFAPPLPSLQRCRDVGTAIGAAVAGDGEDKRVAVIASGGLSHRLPWPKWFDALSEDDQFLVQAWLNGRTSWSEYEVRRRQIIRAAEPDINSEFDEWFLGLLETGDLGPLLAMTDEQLEKEAGNGAAELRAWIAMSAALAATGPAPRGVTGRTLAYGAVPHWLTGMGVSLLTPTDEEISA</sequence>
<evidence type="ECO:0000259" key="1">
    <source>
        <dbReference type="Pfam" id="PF02900"/>
    </source>
</evidence>
<protein>
    <submittedName>
        <fullName evidence="2">Catechol 1,2-dioxygenase</fullName>
    </submittedName>
</protein>
<feature type="domain" description="Extradiol ring-cleavage dioxygenase class III enzyme subunit B" evidence="1">
    <location>
        <begin position="33"/>
        <end position="304"/>
    </location>
</feature>
<keyword evidence="3" id="KW-1185">Reference proteome</keyword>
<dbReference type="GO" id="GO:0008198">
    <property type="term" value="F:ferrous iron binding"/>
    <property type="evidence" value="ECO:0007669"/>
    <property type="project" value="InterPro"/>
</dbReference>
<dbReference type="SUPFAM" id="SSF53213">
    <property type="entry name" value="LigB-like"/>
    <property type="match status" value="1"/>
</dbReference>
<dbReference type="AlphaFoldDB" id="A0A846XUP5"/>
<accession>A0A846XUP5</accession>
<dbReference type="RefSeq" id="WP_067867520.1">
    <property type="nucleotide sequence ID" value="NZ_JAAXOP010000002.1"/>
</dbReference>
<name>A0A846XUP5_9NOCA</name>
<dbReference type="Gene3D" id="3.40.830.10">
    <property type="entry name" value="LigB-like"/>
    <property type="match status" value="1"/>
</dbReference>
<keyword evidence="2" id="KW-0560">Oxidoreductase</keyword>
<dbReference type="GO" id="GO:0016702">
    <property type="term" value="F:oxidoreductase activity, acting on single donors with incorporation of molecular oxygen, incorporation of two atoms of oxygen"/>
    <property type="evidence" value="ECO:0007669"/>
    <property type="project" value="UniProtKB-ARBA"/>
</dbReference>
<keyword evidence="2" id="KW-0223">Dioxygenase</keyword>
<dbReference type="EMBL" id="JAAXOP010000002">
    <property type="protein sequence ID" value="NKY49742.1"/>
    <property type="molecule type" value="Genomic_DNA"/>
</dbReference>
<dbReference type="CDD" id="cd07359">
    <property type="entry name" value="PCA_45_Doxase_B_like"/>
    <property type="match status" value="1"/>
</dbReference>
<dbReference type="InterPro" id="IPR004183">
    <property type="entry name" value="Xdiol_dOase_suB"/>
</dbReference>
<dbReference type="Proteomes" id="UP000565711">
    <property type="component" value="Unassembled WGS sequence"/>
</dbReference>
<evidence type="ECO:0000313" key="3">
    <source>
        <dbReference type="Proteomes" id="UP000565711"/>
    </source>
</evidence>
<proteinExistence type="predicted"/>